<dbReference type="AlphaFoldDB" id="A0A1M6FWD5"/>
<dbReference type="InterPro" id="IPR022781">
    <property type="entry name" value="Flagellar_biosynth_FliO"/>
</dbReference>
<comment type="similarity">
    <text evidence="5">Belongs to the FliO/MopB family.</text>
</comment>
<dbReference type="Pfam" id="PF04347">
    <property type="entry name" value="FliO"/>
    <property type="match status" value="1"/>
</dbReference>
<dbReference type="Proteomes" id="UP000184529">
    <property type="component" value="Unassembled WGS sequence"/>
</dbReference>
<feature type="compositionally biased region" description="Basic and acidic residues" evidence="6">
    <location>
        <begin position="143"/>
        <end position="156"/>
    </location>
</feature>
<evidence type="ECO:0000256" key="1">
    <source>
        <dbReference type="ARBA" id="ARBA00022475"/>
    </source>
</evidence>
<evidence type="ECO:0000256" key="6">
    <source>
        <dbReference type="SAM" id="MobiDB-lite"/>
    </source>
</evidence>
<name>A0A1M6FWD5_9FIRM</name>
<evidence type="ECO:0000313" key="7">
    <source>
        <dbReference type="EMBL" id="SHJ02008.1"/>
    </source>
</evidence>
<feature type="transmembrane region" description="Helical" evidence="5">
    <location>
        <begin position="6"/>
        <end position="28"/>
    </location>
</feature>
<sequence length="156" mass="17340">MSNGDLFWAVVQLAVSLPLVAGLAYLAVRYGLGRRLAINRGRHMRVVEQIPLGPKAALTLVQVGRRYYLLAQQESGVTLLQEFDHLPEMLPFPGTPAGDGLQPASFRRDLSLAINRLKERFTGGKPAALDNGQKLFLNRHQSHRDEQKDENTAGKR</sequence>
<keyword evidence="2 5" id="KW-0812">Transmembrane</keyword>
<keyword evidence="3 5" id="KW-1133">Transmembrane helix</keyword>
<organism evidence="7 8">
    <name type="scientific">Desulfofundulus thermosubterraneus DSM 16057</name>
    <dbReference type="NCBI Taxonomy" id="1121432"/>
    <lineage>
        <taxon>Bacteria</taxon>
        <taxon>Bacillati</taxon>
        <taxon>Bacillota</taxon>
        <taxon>Clostridia</taxon>
        <taxon>Eubacteriales</taxon>
        <taxon>Peptococcaceae</taxon>
        <taxon>Desulfofundulus</taxon>
    </lineage>
</organism>
<keyword evidence="5" id="KW-0975">Bacterial flagellum</keyword>
<protein>
    <recommendedName>
        <fullName evidence="5">Flagellar protein</fullName>
    </recommendedName>
</protein>
<keyword evidence="1 5" id="KW-1003">Cell membrane</keyword>
<feature type="region of interest" description="Disordered" evidence="6">
    <location>
        <begin position="137"/>
        <end position="156"/>
    </location>
</feature>
<gene>
    <name evidence="7" type="ORF">SAMN02745219_01574</name>
</gene>
<dbReference type="RefSeq" id="WP_072868624.1">
    <property type="nucleotide sequence ID" value="NZ_FQZM01000017.1"/>
</dbReference>
<keyword evidence="8" id="KW-1185">Reference proteome</keyword>
<evidence type="ECO:0000256" key="4">
    <source>
        <dbReference type="ARBA" id="ARBA00023136"/>
    </source>
</evidence>
<dbReference type="NCBIfam" id="TIGR03500">
    <property type="entry name" value="FliO_TIGR"/>
    <property type="match status" value="1"/>
</dbReference>
<evidence type="ECO:0000256" key="5">
    <source>
        <dbReference type="RuleBase" id="RU362064"/>
    </source>
</evidence>
<keyword evidence="7" id="KW-0969">Cilium</keyword>
<keyword evidence="7" id="KW-0966">Cell projection</keyword>
<evidence type="ECO:0000256" key="3">
    <source>
        <dbReference type="ARBA" id="ARBA00022989"/>
    </source>
</evidence>
<evidence type="ECO:0000313" key="8">
    <source>
        <dbReference type="Proteomes" id="UP000184529"/>
    </source>
</evidence>
<dbReference type="GO" id="GO:0044781">
    <property type="term" value="P:bacterial-type flagellum organization"/>
    <property type="evidence" value="ECO:0007669"/>
    <property type="project" value="UniProtKB-UniRule"/>
</dbReference>
<dbReference type="STRING" id="1121432.SAMN02745219_01574"/>
<keyword evidence="4 5" id="KW-0472">Membrane</keyword>
<dbReference type="GO" id="GO:0009425">
    <property type="term" value="C:bacterial-type flagellum basal body"/>
    <property type="evidence" value="ECO:0007669"/>
    <property type="project" value="UniProtKB-SubCell"/>
</dbReference>
<proteinExistence type="inferred from homology"/>
<keyword evidence="7" id="KW-0282">Flagellum</keyword>
<dbReference type="EMBL" id="FQZM01000017">
    <property type="protein sequence ID" value="SHJ02008.1"/>
    <property type="molecule type" value="Genomic_DNA"/>
</dbReference>
<reference evidence="8" key="1">
    <citation type="submission" date="2016-11" db="EMBL/GenBank/DDBJ databases">
        <authorList>
            <person name="Varghese N."/>
            <person name="Submissions S."/>
        </authorList>
    </citation>
    <scope>NUCLEOTIDE SEQUENCE [LARGE SCALE GENOMIC DNA]</scope>
    <source>
        <strain evidence="8">DSM 16057</strain>
    </source>
</reference>
<comment type="subcellular location">
    <subcellularLocation>
        <location evidence="5">Cell membrane</location>
    </subcellularLocation>
    <subcellularLocation>
        <location evidence="5">Bacterial flagellum basal body</location>
    </subcellularLocation>
</comment>
<accession>A0A1M6FWD5</accession>
<evidence type="ECO:0000256" key="2">
    <source>
        <dbReference type="ARBA" id="ARBA00022692"/>
    </source>
</evidence>
<dbReference type="GO" id="GO:0005886">
    <property type="term" value="C:plasma membrane"/>
    <property type="evidence" value="ECO:0007669"/>
    <property type="project" value="UniProtKB-SubCell"/>
</dbReference>
<dbReference type="OrthoDB" id="1806687at2"/>